<evidence type="ECO:0000256" key="4">
    <source>
        <dbReference type="PROSITE-ProRule" id="PRU00335"/>
    </source>
</evidence>
<dbReference type="InterPro" id="IPR054126">
    <property type="entry name" value="CprB_TetR_C"/>
</dbReference>
<dbReference type="SUPFAM" id="SSF46689">
    <property type="entry name" value="Homeodomain-like"/>
    <property type="match status" value="1"/>
</dbReference>
<feature type="DNA-binding region" description="H-T-H motif" evidence="4">
    <location>
        <begin position="43"/>
        <end position="62"/>
    </location>
</feature>
<dbReference type="AlphaFoldDB" id="A0A4P6EZZ4"/>
<protein>
    <submittedName>
        <fullName evidence="6">TetR/AcrR family transcriptional regulator</fullName>
    </submittedName>
</protein>
<dbReference type="PROSITE" id="PS50977">
    <property type="entry name" value="HTH_TETR_2"/>
    <property type="match status" value="1"/>
</dbReference>
<dbReference type="InterPro" id="IPR009057">
    <property type="entry name" value="Homeodomain-like_sf"/>
</dbReference>
<dbReference type="Gene3D" id="1.10.357.10">
    <property type="entry name" value="Tetracycline Repressor, domain 2"/>
    <property type="match status" value="1"/>
</dbReference>
<dbReference type="EMBL" id="CP035493">
    <property type="protein sequence ID" value="QAY68714.1"/>
    <property type="molecule type" value="Genomic_DNA"/>
</dbReference>
<dbReference type="Proteomes" id="UP000292118">
    <property type="component" value="Chromosome"/>
</dbReference>
<dbReference type="OrthoDB" id="3237195at2"/>
<keyword evidence="7" id="KW-1185">Reference proteome</keyword>
<dbReference type="Pfam" id="PF00440">
    <property type="entry name" value="TetR_N"/>
    <property type="match status" value="1"/>
</dbReference>
<dbReference type="PANTHER" id="PTHR47506:SF3">
    <property type="entry name" value="HTH-TYPE TRANSCRIPTIONAL REGULATOR LMRA"/>
    <property type="match status" value="1"/>
</dbReference>
<dbReference type="PANTHER" id="PTHR47506">
    <property type="entry name" value="TRANSCRIPTIONAL REGULATORY PROTEIN"/>
    <property type="match status" value="1"/>
</dbReference>
<keyword evidence="1" id="KW-0805">Transcription regulation</keyword>
<organism evidence="6 7">
    <name type="scientific">Xylanimonas protaetiae</name>
    <dbReference type="NCBI Taxonomy" id="2509457"/>
    <lineage>
        <taxon>Bacteria</taxon>
        <taxon>Bacillati</taxon>
        <taxon>Actinomycetota</taxon>
        <taxon>Actinomycetes</taxon>
        <taxon>Micrococcales</taxon>
        <taxon>Promicromonosporaceae</taxon>
        <taxon>Xylanimonas</taxon>
    </lineage>
</organism>
<keyword evidence="2 4" id="KW-0238">DNA-binding</keyword>
<keyword evidence="3" id="KW-0804">Transcription</keyword>
<evidence type="ECO:0000259" key="5">
    <source>
        <dbReference type="PROSITE" id="PS50977"/>
    </source>
</evidence>
<reference evidence="6 7" key="1">
    <citation type="submission" date="2019-01" db="EMBL/GenBank/DDBJ databases">
        <title>Genome sequencing of strain FW10M-9.</title>
        <authorList>
            <person name="Heo J."/>
            <person name="Kim S.-J."/>
            <person name="Kim J.-S."/>
            <person name="Hong S.-B."/>
            <person name="Kwon S.-W."/>
        </authorList>
    </citation>
    <scope>NUCLEOTIDE SEQUENCE [LARGE SCALE GENOMIC DNA]</scope>
    <source>
        <strain evidence="6 7">FW10M-9</strain>
    </source>
</reference>
<evidence type="ECO:0000256" key="3">
    <source>
        <dbReference type="ARBA" id="ARBA00023163"/>
    </source>
</evidence>
<dbReference type="SUPFAM" id="SSF48498">
    <property type="entry name" value="Tetracyclin repressor-like, C-terminal domain"/>
    <property type="match status" value="1"/>
</dbReference>
<accession>A0A4P6EZZ4</accession>
<dbReference type="Pfam" id="PF21935">
    <property type="entry name" value="TetR_C_45"/>
    <property type="match status" value="1"/>
</dbReference>
<evidence type="ECO:0000313" key="6">
    <source>
        <dbReference type="EMBL" id="QAY68714.1"/>
    </source>
</evidence>
<dbReference type="InterPro" id="IPR047923">
    <property type="entry name" value="ArpA-like"/>
</dbReference>
<name>A0A4P6EZZ4_9MICO</name>
<dbReference type="InterPro" id="IPR001647">
    <property type="entry name" value="HTH_TetR"/>
</dbReference>
<dbReference type="InterPro" id="IPR036271">
    <property type="entry name" value="Tet_transcr_reg_TetR-rel_C_sf"/>
</dbReference>
<evidence type="ECO:0000256" key="2">
    <source>
        <dbReference type="ARBA" id="ARBA00023125"/>
    </source>
</evidence>
<dbReference type="GO" id="GO:0003677">
    <property type="term" value="F:DNA binding"/>
    <property type="evidence" value="ECO:0007669"/>
    <property type="project" value="UniProtKB-UniRule"/>
</dbReference>
<dbReference type="PROSITE" id="PS01081">
    <property type="entry name" value="HTH_TETR_1"/>
    <property type="match status" value="1"/>
</dbReference>
<gene>
    <name evidence="6" type="ORF">ET471_00530</name>
</gene>
<dbReference type="KEGG" id="xya:ET471_00530"/>
<evidence type="ECO:0000313" key="7">
    <source>
        <dbReference type="Proteomes" id="UP000292118"/>
    </source>
</evidence>
<evidence type="ECO:0000256" key="1">
    <source>
        <dbReference type="ARBA" id="ARBA00023015"/>
    </source>
</evidence>
<proteinExistence type="predicted"/>
<dbReference type="PRINTS" id="PR00455">
    <property type="entry name" value="HTHTETR"/>
</dbReference>
<dbReference type="InterPro" id="IPR023772">
    <property type="entry name" value="DNA-bd_HTH_TetR-type_CS"/>
</dbReference>
<sequence>MRRLFRLKGDRPVATQARAIATRKGIVDAAASVFVRHGYAGASISEIADEAGITKGAVYFHFRSKELLARAVVDAQDELATQVRERSVAGSPSAVAMLVAMVRELGVLMRDDVVARASMRLAVEVPTGELEDVGGTYEAWIGPTEHVIGQAVAEGDLRAGLDAAALARFLVAAFTGMQTVSVATSQLEDLMPRLREMWAIVLPGIVAPGREHIIPGLLRRA</sequence>
<feature type="domain" description="HTH tetR-type" evidence="5">
    <location>
        <begin position="20"/>
        <end position="80"/>
    </location>
</feature>
<dbReference type="NCBIfam" id="NF041196">
    <property type="entry name" value="ScbR_bind_reg"/>
    <property type="match status" value="1"/>
</dbReference>